<evidence type="ECO:0000313" key="3">
    <source>
        <dbReference type="Proteomes" id="UP001311799"/>
    </source>
</evidence>
<evidence type="ECO:0000256" key="1">
    <source>
        <dbReference type="SAM" id="MobiDB-lite"/>
    </source>
</evidence>
<proteinExistence type="predicted"/>
<sequence>MIINESNLDRLLELRRNIEYLIAEVEYRYKFVLNDSDNGNDSSDSLTLGNIAYLGLRYSSTTRAPPNYNDLTGKELSRTPSYRFPFPTTALIQLSQLYNAKPVMCMKPKIVANEISFDAKIIEISCLQKEVEIIYQINNSGEQYYFEPFHIKGPGEYNIIAFSKKNGFRNSNIDELHFTIYDNFDGTNTYLPSVSPDTKLNATINTENDLITTNNMQDAAIFENKNIKRQHVHTSKYKGLHLTRAPVFSDDSDGEDSDEDLNDVVEKDKSKDSGDNESGNSIGNKN</sequence>
<gene>
    <name evidence="2" type="ORF">RS030_203162</name>
</gene>
<feature type="compositionally biased region" description="Polar residues" evidence="1">
    <location>
        <begin position="276"/>
        <end position="286"/>
    </location>
</feature>
<reference evidence="2 3" key="1">
    <citation type="submission" date="2023-10" db="EMBL/GenBank/DDBJ databases">
        <title>Comparative genomics analysis reveals potential genetic determinants of host preference in Cryptosporidium xiaoi.</title>
        <authorList>
            <person name="Xiao L."/>
            <person name="Li J."/>
        </authorList>
    </citation>
    <scope>NUCLEOTIDE SEQUENCE [LARGE SCALE GENOMIC DNA]</scope>
    <source>
        <strain evidence="2 3">52996</strain>
    </source>
</reference>
<dbReference type="Proteomes" id="UP001311799">
    <property type="component" value="Unassembled WGS sequence"/>
</dbReference>
<keyword evidence="3" id="KW-1185">Reference proteome</keyword>
<name>A0AAV9XXK2_9CRYT</name>
<feature type="region of interest" description="Disordered" evidence="1">
    <location>
        <begin position="246"/>
        <end position="286"/>
    </location>
</feature>
<accession>A0AAV9XXK2</accession>
<feature type="compositionally biased region" description="Acidic residues" evidence="1">
    <location>
        <begin position="250"/>
        <end position="263"/>
    </location>
</feature>
<evidence type="ECO:0000313" key="2">
    <source>
        <dbReference type="EMBL" id="KAK6589421.1"/>
    </source>
</evidence>
<protein>
    <submittedName>
        <fullName evidence="2">Uncharacterized protein</fullName>
    </submittedName>
</protein>
<dbReference type="AlphaFoldDB" id="A0AAV9XXK2"/>
<comment type="caution">
    <text evidence="2">The sequence shown here is derived from an EMBL/GenBank/DDBJ whole genome shotgun (WGS) entry which is preliminary data.</text>
</comment>
<dbReference type="EMBL" id="JAWDEY010000012">
    <property type="protein sequence ID" value="KAK6589421.1"/>
    <property type="molecule type" value="Genomic_DNA"/>
</dbReference>
<feature type="compositionally biased region" description="Basic and acidic residues" evidence="1">
    <location>
        <begin position="264"/>
        <end position="274"/>
    </location>
</feature>
<organism evidence="2 3">
    <name type="scientific">Cryptosporidium xiaoi</name>
    <dbReference type="NCBI Taxonomy" id="659607"/>
    <lineage>
        <taxon>Eukaryota</taxon>
        <taxon>Sar</taxon>
        <taxon>Alveolata</taxon>
        <taxon>Apicomplexa</taxon>
        <taxon>Conoidasida</taxon>
        <taxon>Coccidia</taxon>
        <taxon>Eucoccidiorida</taxon>
        <taxon>Eimeriorina</taxon>
        <taxon>Cryptosporidiidae</taxon>
        <taxon>Cryptosporidium</taxon>
    </lineage>
</organism>